<evidence type="ECO:0000313" key="13">
    <source>
        <dbReference type="Proteomes" id="UP000176322"/>
    </source>
</evidence>
<evidence type="ECO:0000256" key="8">
    <source>
        <dbReference type="ARBA" id="ARBA00022840"/>
    </source>
</evidence>
<comment type="catalytic activity">
    <reaction evidence="9">
        <text>dCMP + ATP = dCDP + ADP</text>
        <dbReference type="Rhea" id="RHEA:25094"/>
        <dbReference type="ChEBI" id="CHEBI:30616"/>
        <dbReference type="ChEBI" id="CHEBI:57566"/>
        <dbReference type="ChEBI" id="CHEBI:58593"/>
        <dbReference type="ChEBI" id="CHEBI:456216"/>
        <dbReference type="EC" id="2.7.4.25"/>
    </reaction>
</comment>
<dbReference type="AlphaFoldDB" id="A0A1F6BX24"/>
<organism evidence="12 13">
    <name type="scientific">Candidatus Kaiserbacteria bacterium RIFCSPHIGHO2_01_FULL_46_22</name>
    <dbReference type="NCBI Taxonomy" id="1798475"/>
    <lineage>
        <taxon>Bacteria</taxon>
        <taxon>Candidatus Kaiseribacteriota</taxon>
    </lineage>
</organism>
<evidence type="ECO:0000256" key="1">
    <source>
        <dbReference type="ARBA" id="ARBA00004496"/>
    </source>
</evidence>
<comment type="catalytic activity">
    <reaction evidence="10">
        <text>CMP + ATP = CDP + ADP</text>
        <dbReference type="Rhea" id="RHEA:11600"/>
        <dbReference type="ChEBI" id="CHEBI:30616"/>
        <dbReference type="ChEBI" id="CHEBI:58069"/>
        <dbReference type="ChEBI" id="CHEBI:60377"/>
        <dbReference type="ChEBI" id="CHEBI:456216"/>
        <dbReference type="EC" id="2.7.4.25"/>
    </reaction>
</comment>
<dbReference type="GO" id="GO:0005524">
    <property type="term" value="F:ATP binding"/>
    <property type="evidence" value="ECO:0007669"/>
    <property type="project" value="UniProtKB-KW"/>
</dbReference>
<dbReference type="CDD" id="cd02020">
    <property type="entry name" value="CMPK"/>
    <property type="match status" value="1"/>
</dbReference>
<keyword evidence="6" id="KW-0547">Nucleotide-binding</keyword>
<keyword evidence="5" id="KW-0808">Transferase</keyword>
<name>A0A1F6BX24_9BACT</name>
<evidence type="ECO:0000256" key="6">
    <source>
        <dbReference type="ARBA" id="ARBA00022741"/>
    </source>
</evidence>
<dbReference type="GO" id="GO:0036431">
    <property type="term" value="F:dCMP kinase activity"/>
    <property type="evidence" value="ECO:0007669"/>
    <property type="project" value="InterPro"/>
</dbReference>
<keyword evidence="8" id="KW-0067">ATP-binding</keyword>
<evidence type="ECO:0000256" key="11">
    <source>
        <dbReference type="SAM" id="MobiDB-lite"/>
    </source>
</evidence>
<evidence type="ECO:0000256" key="5">
    <source>
        <dbReference type="ARBA" id="ARBA00022679"/>
    </source>
</evidence>
<comment type="subcellular location">
    <subcellularLocation>
        <location evidence="1">Cytoplasm</location>
    </subcellularLocation>
</comment>
<comment type="caution">
    <text evidence="12">The sequence shown here is derived from an EMBL/GenBank/DDBJ whole genome shotgun (WGS) entry which is preliminary data.</text>
</comment>
<evidence type="ECO:0000313" key="12">
    <source>
        <dbReference type="EMBL" id="OGG41378.1"/>
    </source>
</evidence>
<feature type="compositionally biased region" description="Low complexity" evidence="11">
    <location>
        <begin position="11"/>
        <end position="21"/>
    </location>
</feature>
<dbReference type="EMBL" id="MFKO01000008">
    <property type="protein sequence ID" value="OGG41378.1"/>
    <property type="molecule type" value="Genomic_DNA"/>
</dbReference>
<dbReference type="InterPro" id="IPR011892">
    <property type="entry name" value="Cyt_kin_arch"/>
</dbReference>
<comment type="similarity">
    <text evidence="2">Belongs to the cytidylate kinase family. Type 2 subfamily.</text>
</comment>
<dbReference type="EC" id="2.7.4.25" evidence="3"/>
<evidence type="ECO:0000256" key="7">
    <source>
        <dbReference type="ARBA" id="ARBA00022777"/>
    </source>
</evidence>
<protein>
    <recommendedName>
        <fullName evidence="3">(d)CMP kinase</fullName>
        <ecNumber evidence="3">2.7.4.25</ecNumber>
    </recommendedName>
</protein>
<proteinExistence type="inferred from homology"/>
<dbReference type="NCBIfam" id="TIGR02173">
    <property type="entry name" value="cyt_kin_arch"/>
    <property type="match status" value="1"/>
</dbReference>
<evidence type="ECO:0000256" key="2">
    <source>
        <dbReference type="ARBA" id="ARBA00011005"/>
    </source>
</evidence>
<feature type="region of interest" description="Disordered" evidence="11">
    <location>
        <begin position="1"/>
        <end position="21"/>
    </location>
</feature>
<sequence length="189" mass="21783">MDKKSIITLAGKPGSGKSTTSKKLAERLGFERFSSGDLFRAIAKERAVDVLTINQTAETEKAIDLEVDEKLRQIGATKNNLVIDSRMAWHWMPYSFKVYLDLDILVAARRITAGMDLERMEAEHIPSDPNQYAVQLQERLNSETRRYESLYQQNPYDTENYDLIVDTSKHNPEEVVNIILEAYDLWIKR</sequence>
<evidence type="ECO:0000256" key="9">
    <source>
        <dbReference type="ARBA" id="ARBA00047615"/>
    </source>
</evidence>
<evidence type="ECO:0000256" key="10">
    <source>
        <dbReference type="ARBA" id="ARBA00048478"/>
    </source>
</evidence>
<dbReference type="Proteomes" id="UP000176322">
    <property type="component" value="Unassembled WGS sequence"/>
</dbReference>
<dbReference type="InterPro" id="IPR027417">
    <property type="entry name" value="P-loop_NTPase"/>
</dbReference>
<dbReference type="Gene3D" id="3.40.50.300">
    <property type="entry name" value="P-loop containing nucleotide triphosphate hydrolases"/>
    <property type="match status" value="1"/>
</dbReference>
<dbReference type="GO" id="GO:0005737">
    <property type="term" value="C:cytoplasm"/>
    <property type="evidence" value="ECO:0007669"/>
    <property type="project" value="UniProtKB-SubCell"/>
</dbReference>
<keyword evidence="7" id="KW-0418">Kinase</keyword>
<evidence type="ECO:0000256" key="3">
    <source>
        <dbReference type="ARBA" id="ARBA00012906"/>
    </source>
</evidence>
<keyword evidence="4" id="KW-0963">Cytoplasm</keyword>
<evidence type="ECO:0000256" key="4">
    <source>
        <dbReference type="ARBA" id="ARBA00022490"/>
    </source>
</evidence>
<dbReference type="STRING" id="1798475.A2837_02575"/>
<dbReference type="Pfam" id="PF13189">
    <property type="entry name" value="Cytidylate_kin2"/>
    <property type="match status" value="1"/>
</dbReference>
<reference evidence="12 13" key="1">
    <citation type="journal article" date="2016" name="Nat. Commun.">
        <title>Thousands of microbial genomes shed light on interconnected biogeochemical processes in an aquifer system.</title>
        <authorList>
            <person name="Anantharaman K."/>
            <person name="Brown C.T."/>
            <person name="Hug L.A."/>
            <person name="Sharon I."/>
            <person name="Castelle C.J."/>
            <person name="Probst A.J."/>
            <person name="Thomas B.C."/>
            <person name="Singh A."/>
            <person name="Wilkins M.J."/>
            <person name="Karaoz U."/>
            <person name="Brodie E.L."/>
            <person name="Williams K.H."/>
            <person name="Hubbard S.S."/>
            <person name="Banfield J.F."/>
        </authorList>
    </citation>
    <scope>NUCLEOTIDE SEQUENCE [LARGE SCALE GENOMIC DNA]</scope>
</reference>
<dbReference type="GO" id="GO:0036430">
    <property type="term" value="F:CMP kinase activity"/>
    <property type="evidence" value="ECO:0007669"/>
    <property type="project" value="RHEA"/>
</dbReference>
<dbReference type="InterPro" id="IPR011994">
    <property type="entry name" value="Cytidylate_kinase_dom"/>
</dbReference>
<gene>
    <name evidence="12" type="ORF">A2837_02575</name>
</gene>
<dbReference type="SUPFAM" id="SSF52540">
    <property type="entry name" value="P-loop containing nucleoside triphosphate hydrolases"/>
    <property type="match status" value="1"/>
</dbReference>
<accession>A0A1F6BX24</accession>